<organism evidence="1 2">
    <name type="scientific">Atta colombica</name>
    <dbReference type="NCBI Taxonomy" id="520822"/>
    <lineage>
        <taxon>Eukaryota</taxon>
        <taxon>Metazoa</taxon>
        <taxon>Ecdysozoa</taxon>
        <taxon>Arthropoda</taxon>
        <taxon>Hexapoda</taxon>
        <taxon>Insecta</taxon>
        <taxon>Pterygota</taxon>
        <taxon>Neoptera</taxon>
        <taxon>Endopterygota</taxon>
        <taxon>Hymenoptera</taxon>
        <taxon>Apocrita</taxon>
        <taxon>Aculeata</taxon>
        <taxon>Formicoidea</taxon>
        <taxon>Formicidae</taxon>
        <taxon>Myrmicinae</taxon>
        <taxon>Atta</taxon>
    </lineage>
</organism>
<dbReference type="EMBL" id="KQ976488">
    <property type="protein sequence ID" value="KYM83634.1"/>
    <property type="molecule type" value="Genomic_DNA"/>
</dbReference>
<evidence type="ECO:0000313" key="2">
    <source>
        <dbReference type="Proteomes" id="UP000078540"/>
    </source>
</evidence>
<reference evidence="1 2" key="1">
    <citation type="submission" date="2015-09" db="EMBL/GenBank/DDBJ databases">
        <title>Atta colombica WGS genome.</title>
        <authorList>
            <person name="Nygaard S."/>
            <person name="Hu H."/>
            <person name="Boomsma J."/>
            <person name="Zhang G."/>
        </authorList>
    </citation>
    <scope>NUCLEOTIDE SEQUENCE [LARGE SCALE GENOMIC DNA]</scope>
    <source>
        <strain evidence="1">Treedump-2</strain>
        <tissue evidence="1">Whole body</tissue>
    </source>
</reference>
<gene>
    <name evidence="1" type="ORF">ALC53_06036</name>
</gene>
<keyword evidence="2" id="KW-1185">Reference proteome</keyword>
<name>A0A195BHK6_9HYME</name>
<protein>
    <submittedName>
        <fullName evidence="1">Uncharacterized protein</fullName>
    </submittedName>
</protein>
<accession>A0A195BHK6</accession>
<dbReference type="Proteomes" id="UP000078540">
    <property type="component" value="Unassembled WGS sequence"/>
</dbReference>
<evidence type="ECO:0000313" key="1">
    <source>
        <dbReference type="EMBL" id="KYM83634.1"/>
    </source>
</evidence>
<sequence>MLLQRFFGYHIHYCCMRYRFAALHLYEHPIYLNKMQSTHVYKPPVDDEYNQSYTFYLICVLLIRVVGTQ</sequence>
<proteinExistence type="predicted"/>
<dbReference type="AlphaFoldDB" id="A0A195BHK6"/>